<dbReference type="EMBL" id="JAIWYP010000016">
    <property type="protein sequence ID" value="KAH3694373.1"/>
    <property type="molecule type" value="Genomic_DNA"/>
</dbReference>
<proteinExistence type="predicted"/>
<name>A0A9D4BI54_DREPO</name>
<organism evidence="1 2">
    <name type="scientific">Dreissena polymorpha</name>
    <name type="common">Zebra mussel</name>
    <name type="synonym">Mytilus polymorpha</name>
    <dbReference type="NCBI Taxonomy" id="45954"/>
    <lineage>
        <taxon>Eukaryota</taxon>
        <taxon>Metazoa</taxon>
        <taxon>Spiralia</taxon>
        <taxon>Lophotrochozoa</taxon>
        <taxon>Mollusca</taxon>
        <taxon>Bivalvia</taxon>
        <taxon>Autobranchia</taxon>
        <taxon>Heteroconchia</taxon>
        <taxon>Euheterodonta</taxon>
        <taxon>Imparidentia</taxon>
        <taxon>Neoheterodontei</taxon>
        <taxon>Myida</taxon>
        <taxon>Dreissenoidea</taxon>
        <taxon>Dreissenidae</taxon>
        <taxon>Dreissena</taxon>
    </lineage>
</organism>
<sequence length="95" mass="10833">MFPGVVDRMQKKFILAPSTVKIKLIAPTERKYWWIGLVAPSWPQWPLSSRYGSASRNTTNMNPPSSTGNALQLYTEVDCLINLTFYHLVLCRQTS</sequence>
<dbReference type="AlphaFoldDB" id="A0A9D4BI54"/>
<evidence type="ECO:0000313" key="1">
    <source>
        <dbReference type="EMBL" id="KAH3694373.1"/>
    </source>
</evidence>
<dbReference type="Proteomes" id="UP000828390">
    <property type="component" value="Unassembled WGS sequence"/>
</dbReference>
<keyword evidence="2" id="KW-1185">Reference proteome</keyword>
<comment type="caution">
    <text evidence="1">The sequence shown here is derived from an EMBL/GenBank/DDBJ whole genome shotgun (WGS) entry which is preliminary data.</text>
</comment>
<reference evidence="1" key="1">
    <citation type="journal article" date="2019" name="bioRxiv">
        <title>The Genome of the Zebra Mussel, Dreissena polymorpha: A Resource for Invasive Species Research.</title>
        <authorList>
            <person name="McCartney M.A."/>
            <person name="Auch B."/>
            <person name="Kono T."/>
            <person name="Mallez S."/>
            <person name="Zhang Y."/>
            <person name="Obille A."/>
            <person name="Becker A."/>
            <person name="Abrahante J.E."/>
            <person name="Garbe J."/>
            <person name="Badalamenti J.P."/>
            <person name="Herman A."/>
            <person name="Mangelson H."/>
            <person name="Liachko I."/>
            <person name="Sullivan S."/>
            <person name="Sone E.D."/>
            <person name="Koren S."/>
            <person name="Silverstein K.A.T."/>
            <person name="Beckman K.B."/>
            <person name="Gohl D.M."/>
        </authorList>
    </citation>
    <scope>NUCLEOTIDE SEQUENCE</scope>
    <source>
        <strain evidence="1">Duluth1</strain>
        <tissue evidence="1">Whole animal</tissue>
    </source>
</reference>
<dbReference type="Gene3D" id="3.30.420.40">
    <property type="match status" value="1"/>
</dbReference>
<reference evidence="1" key="2">
    <citation type="submission" date="2020-11" db="EMBL/GenBank/DDBJ databases">
        <authorList>
            <person name="McCartney M.A."/>
            <person name="Auch B."/>
            <person name="Kono T."/>
            <person name="Mallez S."/>
            <person name="Becker A."/>
            <person name="Gohl D.M."/>
            <person name="Silverstein K.A.T."/>
            <person name="Koren S."/>
            <person name="Bechman K.B."/>
            <person name="Herman A."/>
            <person name="Abrahante J.E."/>
            <person name="Garbe J."/>
        </authorList>
    </citation>
    <scope>NUCLEOTIDE SEQUENCE</scope>
    <source>
        <strain evidence="1">Duluth1</strain>
        <tissue evidence="1">Whole animal</tissue>
    </source>
</reference>
<protein>
    <submittedName>
        <fullName evidence="1">Uncharacterized protein</fullName>
    </submittedName>
</protein>
<gene>
    <name evidence="1" type="ORF">DPMN_081813</name>
</gene>
<accession>A0A9D4BI54</accession>
<evidence type="ECO:0000313" key="2">
    <source>
        <dbReference type="Proteomes" id="UP000828390"/>
    </source>
</evidence>